<feature type="compositionally biased region" description="Acidic residues" evidence="1">
    <location>
        <begin position="84"/>
        <end position="111"/>
    </location>
</feature>
<protein>
    <submittedName>
        <fullName evidence="2">Uncharacterized protein</fullName>
    </submittedName>
</protein>
<proteinExistence type="predicted"/>
<dbReference type="AlphaFoldDB" id="A0A8X8DKV2"/>
<reference evidence="2" key="1">
    <citation type="journal article" date="2020" name="bioRxiv">
        <title>Hybrid origin of Populus tomentosa Carr. identified through genome sequencing and phylogenomic analysis.</title>
        <authorList>
            <person name="An X."/>
            <person name="Gao K."/>
            <person name="Chen Z."/>
            <person name="Li J."/>
            <person name="Yang X."/>
            <person name="Yang X."/>
            <person name="Zhou J."/>
            <person name="Guo T."/>
            <person name="Zhao T."/>
            <person name="Huang S."/>
            <person name="Miao D."/>
            <person name="Khan W.U."/>
            <person name="Rao P."/>
            <person name="Ye M."/>
            <person name="Lei B."/>
            <person name="Liao W."/>
            <person name="Wang J."/>
            <person name="Ji L."/>
            <person name="Li Y."/>
            <person name="Guo B."/>
            <person name="Mustafa N.S."/>
            <person name="Li S."/>
            <person name="Yun Q."/>
            <person name="Keller S.R."/>
            <person name="Mao J."/>
            <person name="Zhang R."/>
            <person name="Strauss S.H."/>
        </authorList>
    </citation>
    <scope>NUCLEOTIDE SEQUENCE</scope>
    <source>
        <strain evidence="2">GM15</strain>
        <tissue evidence="2">Leaf</tissue>
    </source>
</reference>
<evidence type="ECO:0000313" key="2">
    <source>
        <dbReference type="EMBL" id="KAG6793731.1"/>
    </source>
</evidence>
<feature type="region of interest" description="Disordered" evidence="1">
    <location>
        <begin position="63"/>
        <end position="126"/>
    </location>
</feature>
<dbReference type="EMBL" id="JAAWWB010000001">
    <property type="protein sequence ID" value="KAG6793731.1"/>
    <property type="molecule type" value="Genomic_DNA"/>
</dbReference>
<sequence>MSDFNLLPCTKLSFHHVTALLSSFIQLQQPFPHRQIQQHQLPSSLRNPLLKLNLTIDIRASSKEPDQEIKAEGSTNILLHWGDDDNSTSEEDFEGNEDGEREQEQIEETENEASAGDEVAEPKEDHNEFIQAAAVRNRRTPHWIEDYVIGAGLFEEEET</sequence>
<keyword evidence="3" id="KW-1185">Reference proteome</keyword>
<evidence type="ECO:0000256" key="1">
    <source>
        <dbReference type="SAM" id="MobiDB-lite"/>
    </source>
</evidence>
<comment type="caution">
    <text evidence="2">The sequence shown here is derived from an EMBL/GenBank/DDBJ whole genome shotgun (WGS) entry which is preliminary data.</text>
</comment>
<accession>A0A8X8DKV2</accession>
<dbReference type="Proteomes" id="UP000886885">
    <property type="component" value="Chromosome 1A"/>
</dbReference>
<gene>
    <name evidence="2" type="ORF">POTOM_002954</name>
</gene>
<organism evidence="2 3">
    <name type="scientific">Populus tomentosa</name>
    <name type="common">Chinese white poplar</name>
    <dbReference type="NCBI Taxonomy" id="118781"/>
    <lineage>
        <taxon>Eukaryota</taxon>
        <taxon>Viridiplantae</taxon>
        <taxon>Streptophyta</taxon>
        <taxon>Embryophyta</taxon>
        <taxon>Tracheophyta</taxon>
        <taxon>Spermatophyta</taxon>
        <taxon>Magnoliopsida</taxon>
        <taxon>eudicotyledons</taxon>
        <taxon>Gunneridae</taxon>
        <taxon>Pentapetalae</taxon>
        <taxon>rosids</taxon>
        <taxon>fabids</taxon>
        <taxon>Malpighiales</taxon>
        <taxon>Salicaceae</taxon>
        <taxon>Saliceae</taxon>
        <taxon>Populus</taxon>
    </lineage>
</organism>
<name>A0A8X8DKV2_POPTO</name>
<evidence type="ECO:0000313" key="3">
    <source>
        <dbReference type="Proteomes" id="UP000886885"/>
    </source>
</evidence>